<organism evidence="8 9">
    <name type="scientific">Gluconobacter thailandicus</name>
    <dbReference type="NCBI Taxonomy" id="257438"/>
    <lineage>
        <taxon>Bacteria</taxon>
        <taxon>Pseudomonadati</taxon>
        <taxon>Pseudomonadota</taxon>
        <taxon>Alphaproteobacteria</taxon>
        <taxon>Acetobacterales</taxon>
        <taxon>Acetobacteraceae</taxon>
        <taxon>Gluconobacter</taxon>
    </lineage>
</organism>
<dbReference type="SUPFAM" id="SSF51905">
    <property type="entry name" value="FAD/NAD(P)-binding domain"/>
    <property type="match status" value="1"/>
</dbReference>
<dbReference type="PANTHER" id="PTHR42784">
    <property type="entry name" value="PYRANOSE 2-OXIDASE"/>
    <property type="match status" value="1"/>
</dbReference>
<protein>
    <submittedName>
        <fullName evidence="8">GMC family oxidoreductase</fullName>
    </submittedName>
</protein>
<comment type="cofactor">
    <cofactor evidence="1">
        <name>FAD</name>
        <dbReference type="ChEBI" id="CHEBI:57692"/>
    </cofactor>
</comment>
<dbReference type="AlphaFoldDB" id="A0AAP9ETA8"/>
<dbReference type="InterPro" id="IPR051473">
    <property type="entry name" value="P2Ox-like"/>
</dbReference>
<dbReference type="EMBL" id="CP043043">
    <property type="protein sequence ID" value="QEH96940.1"/>
    <property type="molecule type" value="Genomic_DNA"/>
</dbReference>
<name>A0AAP9ETA8_GLUTH</name>
<evidence type="ECO:0000259" key="6">
    <source>
        <dbReference type="Pfam" id="PF00890"/>
    </source>
</evidence>
<accession>A0AAP9ETA8</accession>
<evidence type="ECO:0000313" key="9">
    <source>
        <dbReference type="Proteomes" id="UP000323560"/>
    </source>
</evidence>
<evidence type="ECO:0000313" key="8">
    <source>
        <dbReference type="EMBL" id="QEH96940.1"/>
    </source>
</evidence>
<dbReference type="Proteomes" id="UP000323560">
    <property type="component" value="Chromosome"/>
</dbReference>
<comment type="similarity">
    <text evidence="2">Belongs to the GMC oxidoreductase family.</text>
</comment>
<keyword evidence="4" id="KW-0274">FAD</keyword>
<dbReference type="Pfam" id="PF00890">
    <property type="entry name" value="FAD_binding_2"/>
    <property type="match status" value="1"/>
</dbReference>
<keyword evidence="3" id="KW-0285">Flavoprotein</keyword>
<dbReference type="GO" id="GO:0016614">
    <property type="term" value="F:oxidoreductase activity, acting on CH-OH group of donors"/>
    <property type="evidence" value="ECO:0007669"/>
    <property type="project" value="InterPro"/>
</dbReference>
<evidence type="ECO:0000256" key="2">
    <source>
        <dbReference type="ARBA" id="ARBA00010790"/>
    </source>
</evidence>
<evidence type="ECO:0000256" key="4">
    <source>
        <dbReference type="ARBA" id="ARBA00022827"/>
    </source>
</evidence>
<feature type="domain" description="Glucose-methanol-choline oxidoreductase C-terminal" evidence="7">
    <location>
        <begin position="391"/>
        <end position="538"/>
    </location>
</feature>
<evidence type="ECO:0000259" key="7">
    <source>
        <dbReference type="Pfam" id="PF05199"/>
    </source>
</evidence>
<feature type="domain" description="FAD-dependent oxidoreductase 2 FAD-binding" evidence="6">
    <location>
        <begin position="7"/>
        <end position="39"/>
    </location>
</feature>
<proteinExistence type="inferred from homology"/>
<evidence type="ECO:0000256" key="1">
    <source>
        <dbReference type="ARBA" id="ARBA00001974"/>
    </source>
</evidence>
<dbReference type="PANTHER" id="PTHR42784:SF1">
    <property type="entry name" value="PYRANOSE 2-OXIDASE"/>
    <property type="match status" value="1"/>
</dbReference>
<evidence type="ECO:0000256" key="3">
    <source>
        <dbReference type="ARBA" id="ARBA00022630"/>
    </source>
</evidence>
<dbReference type="Pfam" id="PF05199">
    <property type="entry name" value="GMC_oxred_C"/>
    <property type="match status" value="1"/>
</dbReference>
<keyword evidence="5" id="KW-0560">Oxidoreductase</keyword>
<dbReference type="InterPro" id="IPR036188">
    <property type="entry name" value="FAD/NAD-bd_sf"/>
</dbReference>
<dbReference type="InterPro" id="IPR007867">
    <property type="entry name" value="GMC_OxRtase_C"/>
</dbReference>
<evidence type="ECO:0000256" key="5">
    <source>
        <dbReference type="ARBA" id="ARBA00023002"/>
    </source>
</evidence>
<reference evidence="8 9" key="1">
    <citation type="submission" date="2019-08" db="EMBL/GenBank/DDBJ databases">
        <title>Gluconobacter frateurii HD924 genome.</title>
        <authorList>
            <person name="Liu Y."/>
            <person name="Zhang P."/>
        </authorList>
    </citation>
    <scope>NUCLEOTIDE SEQUENCE [LARGE SCALE GENOMIC DNA]</scope>
    <source>
        <strain evidence="8 9">HD924</strain>
    </source>
</reference>
<dbReference type="InterPro" id="IPR003953">
    <property type="entry name" value="FAD-dep_OxRdtase_2_FAD-bd"/>
</dbReference>
<dbReference type="KEGG" id="gti:FXF46_12160"/>
<gene>
    <name evidence="8" type="ORF">FXF46_12160</name>
</gene>
<sequence length="559" mass="61594">MTSPRYDVIVVGSGAAGSFAAKELAEQGLSVLVLEAGPKLEPADVQLRKGRERSHTALFPRIKASLLGQPVQARVAFFKEQIRHFFVNDWMHGYTTPKNRPFLWIRGRQTGGRLHVFGRVLFRWSDEDFRGKSRGMGGVDWPFSYADLAPFYEEVERFTGICGNHDGVDSAPDGIMAEAATLTPEEKGFRSAIKARWPDRQAIAWRFNRYKRSPVPAALEAALATGRTTLQSDTIAVCIETDAATGHATGLTCVDRKTRRRYTISAQAVVVCASPIESIRLLLNSRSVRHPAGLGNGSDVLGRYFMDQCASLMFGRWPASVREGEVETLPQHPFFGPTGGIYVPRYENIGDQRNPAFVRGYSYQGSIGRYGAADAQGYFPVTIMAFGEMLPYQDNRVTLNPSRKDRWGIPVPHISCGVHANERAMLQQQIQDCADMIESGGGVVDFWASPLGLGQKGTGLYPERSWPVRWLLRKMFPKSLIMGAAIHESGGARMGDNPKTSYLNAYGQCWEVPNVYVTDASSFPTGGALGTTLTVMAMSVRACRHLAGELKAGRFRELG</sequence>
<dbReference type="SUPFAM" id="SSF54373">
    <property type="entry name" value="FAD-linked reductases, C-terminal domain"/>
    <property type="match status" value="1"/>
</dbReference>
<dbReference type="Gene3D" id="3.50.50.60">
    <property type="entry name" value="FAD/NAD(P)-binding domain"/>
    <property type="match status" value="2"/>
</dbReference>
<dbReference type="RefSeq" id="WP_148620689.1">
    <property type="nucleotide sequence ID" value="NZ_CP043043.1"/>
</dbReference>